<dbReference type="Pfam" id="PF22626">
    <property type="entry name" value="LysX_preATP_grasp"/>
    <property type="match status" value="1"/>
</dbReference>
<keyword evidence="7 10" id="KW-0067">ATP-binding</keyword>
<dbReference type="InterPro" id="IPR013815">
    <property type="entry name" value="ATP_grasp_subdomain_1"/>
</dbReference>
<dbReference type="SUPFAM" id="SSF56059">
    <property type="entry name" value="Glutathione synthetase ATP-binding domain-like"/>
    <property type="match status" value="1"/>
</dbReference>
<comment type="similarity">
    <text evidence="2">Belongs to the RimK family. LysX subfamily.</text>
</comment>
<evidence type="ECO:0000256" key="10">
    <source>
        <dbReference type="PROSITE-ProRule" id="PRU00409"/>
    </source>
</evidence>
<dbReference type="GO" id="GO:0009432">
    <property type="term" value="P:SOS response"/>
    <property type="evidence" value="ECO:0007669"/>
    <property type="project" value="TreeGrafter"/>
</dbReference>
<dbReference type="PANTHER" id="PTHR21621:SF0">
    <property type="entry name" value="BETA-CITRYLGLUTAMATE SYNTHASE B-RELATED"/>
    <property type="match status" value="1"/>
</dbReference>
<dbReference type="SUPFAM" id="SSF52440">
    <property type="entry name" value="PreATP-grasp domain"/>
    <property type="match status" value="1"/>
</dbReference>
<evidence type="ECO:0000259" key="12">
    <source>
        <dbReference type="PROSITE" id="PS50975"/>
    </source>
</evidence>
<name>A0A561UCL9_9ACTN</name>
<dbReference type="InterPro" id="IPR004666">
    <property type="entry name" value="Rp_bS6_RimK/Lys_biosynth_LsyX"/>
</dbReference>
<protein>
    <submittedName>
        <fullName evidence="13">L-2-aminoadipate N-acetyltransferase</fullName>
    </submittedName>
</protein>
<dbReference type="Proteomes" id="UP000317940">
    <property type="component" value="Unassembled WGS sequence"/>
</dbReference>
<dbReference type="Gene3D" id="3.30.470.20">
    <property type="entry name" value="ATP-grasp fold, B domain"/>
    <property type="match status" value="1"/>
</dbReference>
<dbReference type="PROSITE" id="PS50975">
    <property type="entry name" value="ATP_GRASP"/>
    <property type="match status" value="1"/>
</dbReference>
<keyword evidence="14" id="KW-1185">Reference proteome</keyword>
<dbReference type="InterPro" id="IPR013651">
    <property type="entry name" value="ATP-grasp_RimK-type"/>
</dbReference>
<reference evidence="13 14" key="1">
    <citation type="submission" date="2019-06" db="EMBL/GenBank/DDBJ databases">
        <title>Sequencing the genomes of 1000 actinobacteria strains.</title>
        <authorList>
            <person name="Klenk H.-P."/>
        </authorList>
    </citation>
    <scope>NUCLEOTIDE SEQUENCE [LARGE SCALE GENOMIC DNA]</scope>
    <source>
        <strain evidence="13 14">DSM 44826</strain>
    </source>
</reference>
<feature type="domain" description="ATP-grasp" evidence="12">
    <location>
        <begin position="114"/>
        <end position="298"/>
    </location>
</feature>
<dbReference type="GO" id="GO:0046872">
    <property type="term" value="F:metal ion binding"/>
    <property type="evidence" value="ECO:0007669"/>
    <property type="project" value="UniProtKB-KW"/>
</dbReference>
<keyword evidence="5" id="KW-0479">Metal-binding</keyword>
<dbReference type="PANTHER" id="PTHR21621">
    <property type="entry name" value="RIBOSOMAL PROTEIN S6 MODIFICATION PROTEIN"/>
    <property type="match status" value="1"/>
</dbReference>
<proteinExistence type="inferred from homology"/>
<dbReference type="GO" id="GO:0016740">
    <property type="term" value="F:transferase activity"/>
    <property type="evidence" value="ECO:0007669"/>
    <property type="project" value="UniProtKB-KW"/>
</dbReference>
<evidence type="ECO:0000256" key="3">
    <source>
        <dbReference type="ARBA" id="ARBA00022598"/>
    </source>
</evidence>
<dbReference type="InterPro" id="IPR011870">
    <property type="entry name" value="LysX_arch"/>
</dbReference>
<keyword evidence="8" id="KW-0460">Magnesium</keyword>
<evidence type="ECO:0000256" key="8">
    <source>
        <dbReference type="ARBA" id="ARBA00022842"/>
    </source>
</evidence>
<dbReference type="NCBIfam" id="TIGR02144">
    <property type="entry name" value="LysX_arch"/>
    <property type="match status" value="1"/>
</dbReference>
<evidence type="ECO:0000256" key="4">
    <source>
        <dbReference type="ARBA" id="ARBA00022605"/>
    </source>
</evidence>
<dbReference type="GO" id="GO:0005737">
    <property type="term" value="C:cytoplasm"/>
    <property type="evidence" value="ECO:0007669"/>
    <property type="project" value="TreeGrafter"/>
</dbReference>
<evidence type="ECO:0000313" key="14">
    <source>
        <dbReference type="Proteomes" id="UP000317940"/>
    </source>
</evidence>
<dbReference type="InterPro" id="IPR011761">
    <property type="entry name" value="ATP-grasp"/>
</dbReference>
<keyword evidence="3" id="KW-0436">Ligase</keyword>
<dbReference type="Pfam" id="PF08443">
    <property type="entry name" value="RimK"/>
    <property type="match status" value="1"/>
</dbReference>
<dbReference type="Gene3D" id="3.30.1490.20">
    <property type="entry name" value="ATP-grasp fold, A domain"/>
    <property type="match status" value="1"/>
</dbReference>
<evidence type="ECO:0000256" key="11">
    <source>
        <dbReference type="SAM" id="MobiDB-lite"/>
    </source>
</evidence>
<keyword evidence="4" id="KW-0028">Amino-acid biosynthesis</keyword>
<dbReference type="GO" id="GO:0009085">
    <property type="term" value="P:lysine biosynthetic process"/>
    <property type="evidence" value="ECO:0007669"/>
    <property type="project" value="InterPro"/>
</dbReference>
<evidence type="ECO:0000256" key="5">
    <source>
        <dbReference type="ARBA" id="ARBA00022723"/>
    </source>
</evidence>
<evidence type="ECO:0000313" key="13">
    <source>
        <dbReference type="EMBL" id="TWF97100.1"/>
    </source>
</evidence>
<dbReference type="RefSeq" id="WP_246213345.1">
    <property type="nucleotide sequence ID" value="NZ_BAAAMZ010000039.1"/>
</dbReference>
<feature type="region of interest" description="Disordered" evidence="11">
    <location>
        <begin position="1"/>
        <end position="21"/>
    </location>
</feature>
<evidence type="ECO:0000256" key="7">
    <source>
        <dbReference type="ARBA" id="ARBA00022840"/>
    </source>
</evidence>
<dbReference type="InterPro" id="IPR054562">
    <property type="entry name" value="LysX/ArgX_preATP_grasp"/>
</dbReference>
<comment type="pathway">
    <text evidence="9">Amino-acid biosynthesis.</text>
</comment>
<sequence length="304" mass="33226">MNAPEHASEHDAEHAPEHDAELPPRLAFVASRIAFEEKRILDELDRRRVSYQVLDPRTAVFRLDRPTVPWSVAVAREVSHHRNLNTARLLEHAGVTVVNSAAAIALCGDKLLTTLALQAAGLPVPRCLVTLTPQAALDALDDFGYPAVVKPLTGSWGRQVARLADRDAAEAVLELREALPDPQQRITYLQEYVDKPGRDIRGLVFGTEVVGAVYRTSASWRTNTARDARTEPCPVGPELEKLLAATAAAIGPGVYGIDVLEDGEGRLLVNEVNHTPQFRGAAEVLDIDLAGCYVDYLVEQLVRN</sequence>
<organism evidence="13 14">
    <name type="scientific">Kitasatospora viridis</name>
    <dbReference type="NCBI Taxonomy" id="281105"/>
    <lineage>
        <taxon>Bacteria</taxon>
        <taxon>Bacillati</taxon>
        <taxon>Actinomycetota</taxon>
        <taxon>Actinomycetes</taxon>
        <taxon>Kitasatosporales</taxon>
        <taxon>Streptomycetaceae</taxon>
        <taxon>Kitasatospora</taxon>
    </lineage>
</organism>
<accession>A0A561UCL9</accession>
<dbReference type="GO" id="GO:0005524">
    <property type="term" value="F:ATP binding"/>
    <property type="evidence" value="ECO:0007669"/>
    <property type="project" value="UniProtKB-UniRule"/>
</dbReference>
<evidence type="ECO:0000256" key="2">
    <source>
        <dbReference type="ARBA" id="ARBA00006239"/>
    </source>
</evidence>
<evidence type="ECO:0000256" key="1">
    <source>
        <dbReference type="ARBA" id="ARBA00001946"/>
    </source>
</evidence>
<dbReference type="EMBL" id="VIWT01000001">
    <property type="protein sequence ID" value="TWF97100.1"/>
    <property type="molecule type" value="Genomic_DNA"/>
</dbReference>
<keyword evidence="6 10" id="KW-0547">Nucleotide-binding</keyword>
<evidence type="ECO:0000256" key="9">
    <source>
        <dbReference type="ARBA" id="ARBA00029440"/>
    </source>
</evidence>
<dbReference type="AlphaFoldDB" id="A0A561UCL9"/>
<dbReference type="GO" id="GO:0018169">
    <property type="term" value="F:ribosomal S6-glutamic acid ligase activity"/>
    <property type="evidence" value="ECO:0007669"/>
    <property type="project" value="TreeGrafter"/>
</dbReference>
<comment type="cofactor">
    <cofactor evidence="1">
        <name>Mg(2+)</name>
        <dbReference type="ChEBI" id="CHEBI:18420"/>
    </cofactor>
</comment>
<dbReference type="NCBIfam" id="TIGR00768">
    <property type="entry name" value="rimK_fam"/>
    <property type="match status" value="1"/>
</dbReference>
<evidence type="ECO:0000256" key="6">
    <source>
        <dbReference type="ARBA" id="ARBA00022741"/>
    </source>
</evidence>
<dbReference type="Gene3D" id="3.40.50.20">
    <property type="match status" value="1"/>
</dbReference>
<dbReference type="InterPro" id="IPR016185">
    <property type="entry name" value="PreATP-grasp_dom_sf"/>
</dbReference>
<comment type="caution">
    <text evidence="13">The sequence shown here is derived from an EMBL/GenBank/DDBJ whole genome shotgun (WGS) entry which is preliminary data.</text>
</comment>
<gene>
    <name evidence="13" type="ORF">FHX73_11875</name>
</gene>
<keyword evidence="13" id="KW-0808">Transferase</keyword>